<dbReference type="AlphaFoldDB" id="A0AA39AGY2"/>
<proteinExistence type="predicted"/>
<accession>A0AA39AGY2</accession>
<dbReference type="PANTHER" id="PTHR32116">
    <property type="entry name" value="GALACTURONOSYLTRANSFERASE 4-RELATED"/>
    <property type="match status" value="1"/>
</dbReference>
<protein>
    <submittedName>
        <fullName evidence="1">Uncharacterized protein</fullName>
    </submittedName>
</protein>
<evidence type="ECO:0000313" key="1">
    <source>
        <dbReference type="EMBL" id="KAJ9707387.1"/>
    </source>
</evidence>
<organism evidence="1 2">
    <name type="scientific">Vitis rotundifolia</name>
    <name type="common">Muscadine grape</name>
    <dbReference type="NCBI Taxonomy" id="103349"/>
    <lineage>
        <taxon>Eukaryota</taxon>
        <taxon>Viridiplantae</taxon>
        <taxon>Streptophyta</taxon>
        <taxon>Embryophyta</taxon>
        <taxon>Tracheophyta</taxon>
        <taxon>Spermatophyta</taxon>
        <taxon>Magnoliopsida</taxon>
        <taxon>eudicotyledons</taxon>
        <taxon>Gunneridae</taxon>
        <taxon>Pentapetalae</taxon>
        <taxon>rosids</taxon>
        <taxon>Vitales</taxon>
        <taxon>Vitaceae</taxon>
        <taxon>Viteae</taxon>
        <taxon>Vitis</taxon>
    </lineage>
</organism>
<keyword evidence="2" id="KW-1185">Reference proteome</keyword>
<comment type="caution">
    <text evidence="1">The sequence shown here is derived from an EMBL/GenBank/DDBJ whole genome shotgun (WGS) entry which is preliminary data.</text>
</comment>
<dbReference type="GO" id="GO:0047262">
    <property type="term" value="F:polygalacturonate 4-alpha-galacturonosyltransferase activity"/>
    <property type="evidence" value="ECO:0007669"/>
    <property type="project" value="InterPro"/>
</dbReference>
<dbReference type="EMBL" id="JARBHA010000002">
    <property type="protein sequence ID" value="KAJ9707387.1"/>
    <property type="molecule type" value="Genomic_DNA"/>
</dbReference>
<dbReference type="Proteomes" id="UP001168098">
    <property type="component" value="Unassembled WGS sequence"/>
</dbReference>
<evidence type="ECO:0000313" key="2">
    <source>
        <dbReference type="Proteomes" id="UP001168098"/>
    </source>
</evidence>
<sequence length="71" mass="8129">MQRYAFMLRAMMEKLERDIRESKLAEFMNKHSTASAIPKAVVNSAVQSSLQPEKIVFHVITDKKTYAGMHS</sequence>
<name>A0AA39AGY2_VITRO</name>
<dbReference type="InterPro" id="IPR029993">
    <property type="entry name" value="GAUT"/>
</dbReference>
<reference evidence="1 2" key="1">
    <citation type="journal article" date="2023" name="BMC Biotechnol.">
        <title>Vitis rotundifolia cv Carlos genome sequencing.</title>
        <authorList>
            <person name="Huff M."/>
            <person name="Hulse-Kemp A."/>
            <person name="Scheffler B."/>
            <person name="Youngblood R."/>
            <person name="Simpson S."/>
            <person name="Babiker E."/>
            <person name="Staton M."/>
        </authorList>
    </citation>
    <scope>NUCLEOTIDE SEQUENCE [LARGE SCALE GENOMIC DNA]</scope>
    <source>
        <tissue evidence="1">Leaf</tissue>
    </source>
</reference>
<gene>
    <name evidence="1" type="ORF">PVL29_002412</name>
</gene>
<dbReference type="PANTHER" id="PTHR32116:SF27">
    <property type="entry name" value="GALACTURONOSYLTRANSFERASE 13-RELATED"/>
    <property type="match status" value="1"/>
</dbReference>